<comment type="subcellular location">
    <subcellularLocation>
        <location evidence="6">Cytoplasm</location>
    </subcellularLocation>
</comment>
<dbReference type="PANTHER" id="PTHR11265">
    <property type="entry name" value="S-ADENOSYL-METHYLTRANSFERASE MRAW"/>
    <property type="match status" value="1"/>
</dbReference>
<feature type="binding site" evidence="6">
    <location>
        <position position="114"/>
    </location>
    <ligand>
        <name>S-adenosyl-L-methionine</name>
        <dbReference type="ChEBI" id="CHEBI:59789"/>
    </ligand>
</feature>
<reference evidence="8" key="1">
    <citation type="submission" date="2018-02" db="EMBL/GenBank/DDBJ databases">
        <authorList>
            <person name="Holder M.E."/>
            <person name="Ajami N.J."/>
            <person name="Petrosino J.F."/>
        </authorList>
    </citation>
    <scope>NUCLEOTIDE SEQUENCE [LARGE SCALE GENOMIC DNA]</scope>
    <source>
        <strain evidence="8">CCUG 47711</strain>
    </source>
</reference>
<organism evidence="7 8">
    <name type="scientific">Fastidiosipila sanguinis</name>
    <dbReference type="NCBI Taxonomy" id="236753"/>
    <lineage>
        <taxon>Bacteria</taxon>
        <taxon>Bacillati</taxon>
        <taxon>Bacillota</taxon>
        <taxon>Clostridia</taxon>
        <taxon>Eubacteriales</taxon>
        <taxon>Oscillospiraceae</taxon>
        <taxon>Fastidiosipila</taxon>
    </lineage>
</organism>
<evidence type="ECO:0000256" key="2">
    <source>
        <dbReference type="ARBA" id="ARBA00022552"/>
    </source>
</evidence>
<comment type="similarity">
    <text evidence="1 6">Belongs to the methyltransferase superfamily. RsmH family.</text>
</comment>
<dbReference type="InterPro" id="IPR002903">
    <property type="entry name" value="RsmH"/>
</dbReference>
<evidence type="ECO:0000313" key="7">
    <source>
        <dbReference type="EMBL" id="AVM42714.1"/>
    </source>
</evidence>
<keyword evidence="4 6" id="KW-0808">Transferase</keyword>
<evidence type="ECO:0000313" key="8">
    <source>
        <dbReference type="Proteomes" id="UP000237947"/>
    </source>
</evidence>
<feature type="binding site" evidence="6">
    <location>
        <position position="57"/>
    </location>
    <ligand>
        <name>S-adenosyl-L-methionine</name>
        <dbReference type="ChEBI" id="CHEBI:59789"/>
    </ligand>
</feature>
<dbReference type="GO" id="GO:0070475">
    <property type="term" value="P:rRNA base methylation"/>
    <property type="evidence" value="ECO:0007669"/>
    <property type="project" value="UniProtKB-UniRule"/>
</dbReference>
<keyword evidence="2 6" id="KW-0698">rRNA processing</keyword>
<evidence type="ECO:0000256" key="4">
    <source>
        <dbReference type="ARBA" id="ARBA00022679"/>
    </source>
</evidence>
<comment type="catalytic activity">
    <reaction evidence="6">
        <text>cytidine(1402) in 16S rRNA + S-adenosyl-L-methionine = N(4)-methylcytidine(1402) in 16S rRNA + S-adenosyl-L-homocysteine + H(+)</text>
        <dbReference type="Rhea" id="RHEA:42928"/>
        <dbReference type="Rhea" id="RHEA-COMP:10286"/>
        <dbReference type="Rhea" id="RHEA-COMP:10287"/>
        <dbReference type="ChEBI" id="CHEBI:15378"/>
        <dbReference type="ChEBI" id="CHEBI:57856"/>
        <dbReference type="ChEBI" id="CHEBI:59789"/>
        <dbReference type="ChEBI" id="CHEBI:74506"/>
        <dbReference type="ChEBI" id="CHEBI:82748"/>
        <dbReference type="EC" id="2.1.1.199"/>
    </reaction>
</comment>
<dbReference type="Gene3D" id="3.40.50.150">
    <property type="entry name" value="Vaccinia Virus protein VP39"/>
    <property type="match status" value="1"/>
</dbReference>
<keyword evidence="5 6" id="KW-0949">S-adenosyl-L-methionine</keyword>
<dbReference type="InterPro" id="IPR023397">
    <property type="entry name" value="SAM-dep_MeTrfase_MraW_recog"/>
</dbReference>
<dbReference type="EMBL" id="CP027226">
    <property type="protein sequence ID" value="AVM42714.1"/>
    <property type="molecule type" value="Genomic_DNA"/>
</dbReference>
<dbReference type="NCBIfam" id="TIGR00006">
    <property type="entry name" value="16S rRNA (cytosine(1402)-N(4))-methyltransferase RsmH"/>
    <property type="match status" value="1"/>
</dbReference>
<dbReference type="Pfam" id="PF01795">
    <property type="entry name" value="Methyltransf_5"/>
    <property type="match status" value="1"/>
</dbReference>
<dbReference type="InterPro" id="IPR029063">
    <property type="entry name" value="SAM-dependent_MTases_sf"/>
</dbReference>
<name>A0A2S0KNY0_9FIRM</name>
<evidence type="ECO:0000256" key="6">
    <source>
        <dbReference type="HAMAP-Rule" id="MF_01007"/>
    </source>
</evidence>
<dbReference type="GO" id="GO:0005737">
    <property type="term" value="C:cytoplasm"/>
    <property type="evidence" value="ECO:0007669"/>
    <property type="project" value="UniProtKB-SubCell"/>
</dbReference>
<accession>A0A2S0KNY0</accession>
<comment type="function">
    <text evidence="6">Specifically methylates the N4 position of cytidine in position 1402 (C1402) of 16S rRNA.</text>
</comment>
<protein>
    <recommendedName>
        <fullName evidence="6">Ribosomal RNA small subunit methyltransferase H</fullName>
        <ecNumber evidence="6">2.1.1.199</ecNumber>
    </recommendedName>
    <alternativeName>
        <fullName evidence="6">16S rRNA m(4)C1402 methyltransferase</fullName>
    </alternativeName>
    <alternativeName>
        <fullName evidence="6">rRNA (cytosine-N(4)-)-methyltransferase RsmH</fullName>
    </alternativeName>
</protein>
<dbReference type="Gene3D" id="1.10.150.170">
    <property type="entry name" value="Putative methyltransferase TM0872, insert domain"/>
    <property type="match status" value="1"/>
</dbReference>
<dbReference type="SUPFAM" id="SSF81799">
    <property type="entry name" value="Putative methyltransferase TM0872, insert domain"/>
    <property type="match status" value="1"/>
</dbReference>
<sequence>MHISERFEHVSVLLEESLKSLNIKPDGIYMDGTVGGAGHSSEILRALGEGGQLIALDKDQDALDTAQERLSRVESSAGFTLGHANFADFASVLISEGIDGLDGVLLDLGVSSWQIDEADRGFSYMKDGPLDMRMDRSKGESAAELIARIDSTELADIFFKYGEERNSYRIANSIVNYRDNVGPITTTKQLSDIITKAQTSKSRREKQHPAKRCFQALRIYVNGEMQDLDKFLSEIIDFMNPGGRVCIISFHSLEDRLVKQSFRKWEDPCVCPPNFPCTCGKKALGRAYPRNGIVADDEEKDTNPRSKSARLRVFEKF</sequence>
<dbReference type="SUPFAM" id="SSF53335">
    <property type="entry name" value="S-adenosyl-L-methionine-dependent methyltransferases"/>
    <property type="match status" value="1"/>
</dbReference>
<proteinExistence type="inferred from homology"/>
<evidence type="ECO:0000256" key="1">
    <source>
        <dbReference type="ARBA" id="ARBA00010396"/>
    </source>
</evidence>
<dbReference type="Proteomes" id="UP000237947">
    <property type="component" value="Chromosome"/>
</dbReference>
<feature type="binding site" evidence="6">
    <location>
        <position position="86"/>
    </location>
    <ligand>
        <name>S-adenosyl-L-methionine</name>
        <dbReference type="ChEBI" id="CHEBI:59789"/>
    </ligand>
</feature>
<dbReference type="KEGG" id="fsa:C5Q98_05580"/>
<keyword evidence="8" id="KW-1185">Reference proteome</keyword>
<dbReference type="PIRSF" id="PIRSF004486">
    <property type="entry name" value="MraW"/>
    <property type="match status" value="1"/>
</dbReference>
<dbReference type="RefSeq" id="WP_106012666.1">
    <property type="nucleotide sequence ID" value="NZ_CP027226.1"/>
</dbReference>
<dbReference type="HAMAP" id="MF_01007">
    <property type="entry name" value="16SrRNA_methyltr_H"/>
    <property type="match status" value="1"/>
</dbReference>
<feature type="binding site" evidence="6">
    <location>
        <position position="107"/>
    </location>
    <ligand>
        <name>S-adenosyl-L-methionine</name>
        <dbReference type="ChEBI" id="CHEBI:59789"/>
    </ligand>
</feature>
<gene>
    <name evidence="6" type="primary">rsmH</name>
    <name evidence="7" type="ORF">C5Q98_05580</name>
</gene>
<dbReference type="PANTHER" id="PTHR11265:SF0">
    <property type="entry name" value="12S RRNA N4-METHYLCYTIDINE METHYLTRANSFERASE"/>
    <property type="match status" value="1"/>
</dbReference>
<feature type="binding site" evidence="6">
    <location>
        <begin position="37"/>
        <end position="39"/>
    </location>
    <ligand>
        <name>S-adenosyl-L-methionine</name>
        <dbReference type="ChEBI" id="CHEBI:59789"/>
    </ligand>
</feature>
<dbReference type="OrthoDB" id="9806637at2"/>
<evidence type="ECO:0000256" key="3">
    <source>
        <dbReference type="ARBA" id="ARBA00022603"/>
    </source>
</evidence>
<dbReference type="GO" id="GO:0071424">
    <property type="term" value="F:rRNA (cytosine-N4-)-methyltransferase activity"/>
    <property type="evidence" value="ECO:0007669"/>
    <property type="project" value="UniProtKB-UniRule"/>
</dbReference>
<dbReference type="AlphaFoldDB" id="A0A2S0KNY0"/>
<keyword evidence="3 6" id="KW-0489">Methyltransferase</keyword>
<dbReference type="EC" id="2.1.1.199" evidence="6"/>
<keyword evidence="6" id="KW-0963">Cytoplasm</keyword>
<evidence type="ECO:0000256" key="5">
    <source>
        <dbReference type="ARBA" id="ARBA00022691"/>
    </source>
</evidence>